<proteinExistence type="predicted"/>
<organism evidence="1 2">
    <name type="scientific">Anaerotruncus colihominis</name>
    <dbReference type="NCBI Taxonomy" id="169435"/>
    <lineage>
        <taxon>Bacteria</taxon>
        <taxon>Bacillati</taxon>
        <taxon>Bacillota</taxon>
        <taxon>Clostridia</taxon>
        <taxon>Eubacteriales</taxon>
        <taxon>Oscillospiraceae</taxon>
        <taxon>Anaerotruncus</taxon>
    </lineage>
</organism>
<gene>
    <name evidence="1" type="ORF">DXC40_17410</name>
</gene>
<dbReference type="Proteomes" id="UP000260828">
    <property type="component" value="Unassembled WGS sequence"/>
</dbReference>
<reference evidence="1 2" key="1">
    <citation type="submission" date="2018-08" db="EMBL/GenBank/DDBJ databases">
        <title>A genome reference for cultivated species of the human gut microbiota.</title>
        <authorList>
            <person name="Zou Y."/>
            <person name="Xue W."/>
            <person name="Luo G."/>
        </authorList>
    </citation>
    <scope>NUCLEOTIDE SEQUENCE [LARGE SCALE GENOMIC DNA]</scope>
    <source>
        <strain evidence="1 2">TF05-12AC</strain>
    </source>
</reference>
<evidence type="ECO:0000313" key="1">
    <source>
        <dbReference type="EMBL" id="RGE65326.1"/>
    </source>
</evidence>
<dbReference type="EMBL" id="QVME01000014">
    <property type="protein sequence ID" value="RGE65326.1"/>
    <property type="molecule type" value="Genomic_DNA"/>
</dbReference>
<name>A0A3E3IE65_9FIRM</name>
<comment type="caution">
    <text evidence="1">The sequence shown here is derived from an EMBL/GenBank/DDBJ whole genome shotgun (WGS) entry which is preliminary data.</text>
</comment>
<sequence length="70" mass="7687">MVLLLTRLFTAPTAIIHSPVGRNKAGKGAVPIRFCDARYKDKAAAVRGSRKGVVMTPYLKNCAVYLYLFS</sequence>
<evidence type="ECO:0000313" key="2">
    <source>
        <dbReference type="Proteomes" id="UP000260828"/>
    </source>
</evidence>
<accession>A0A3E3IE65</accession>
<protein>
    <submittedName>
        <fullName evidence="1">Uncharacterized protein</fullName>
    </submittedName>
</protein>
<dbReference type="AlphaFoldDB" id="A0A3E3IE65"/>